<dbReference type="NCBIfam" id="TIGR01007">
    <property type="entry name" value="eps_fam"/>
    <property type="match status" value="1"/>
</dbReference>
<dbReference type="PANTHER" id="PTHR32309">
    <property type="entry name" value="TYROSINE-PROTEIN KINASE"/>
    <property type="match status" value="1"/>
</dbReference>
<keyword evidence="8" id="KW-0472">Membrane</keyword>
<evidence type="ECO:0000256" key="5">
    <source>
        <dbReference type="ARBA" id="ARBA00022741"/>
    </source>
</evidence>
<evidence type="ECO:0000259" key="10">
    <source>
        <dbReference type="Pfam" id="PF02706"/>
    </source>
</evidence>
<accession>A0ABV7YAS1</accession>
<dbReference type="EMBL" id="JBHRZH010000009">
    <property type="protein sequence ID" value="MFC3761838.1"/>
    <property type="molecule type" value="Genomic_DNA"/>
</dbReference>
<evidence type="ECO:0000256" key="9">
    <source>
        <dbReference type="SAM" id="MobiDB-lite"/>
    </source>
</evidence>
<dbReference type="Proteomes" id="UP001595699">
    <property type="component" value="Unassembled WGS sequence"/>
</dbReference>
<reference evidence="12" key="1">
    <citation type="journal article" date="2019" name="Int. J. Syst. Evol. Microbiol.">
        <title>The Global Catalogue of Microorganisms (GCM) 10K type strain sequencing project: providing services to taxonomists for standard genome sequencing and annotation.</title>
        <authorList>
            <consortium name="The Broad Institute Genomics Platform"/>
            <consortium name="The Broad Institute Genome Sequencing Center for Infectious Disease"/>
            <person name="Wu L."/>
            <person name="Ma J."/>
        </authorList>
    </citation>
    <scope>NUCLEOTIDE SEQUENCE [LARGE SCALE GENOMIC DNA]</scope>
    <source>
        <strain evidence="12">CGMCC 4.7241</strain>
    </source>
</reference>
<dbReference type="Pfam" id="PF02706">
    <property type="entry name" value="Wzz"/>
    <property type="match status" value="1"/>
</dbReference>
<feature type="domain" description="Polysaccharide chain length determinant N-terminal" evidence="10">
    <location>
        <begin position="2"/>
        <end position="90"/>
    </location>
</feature>
<evidence type="ECO:0000256" key="8">
    <source>
        <dbReference type="ARBA" id="ARBA00023136"/>
    </source>
</evidence>
<dbReference type="InterPro" id="IPR050445">
    <property type="entry name" value="Bact_polysacc_biosynth/exp"/>
</dbReference>
<dbReference type="InterPro" id="IPR005702">
    <property type="entry name" value="Wzc-like_C"/>
</dbReference>
<dbReference type="Pfam" id="PF10609">
    <property type="entry name" value="ParA"/>
    <property type="match status" value="1"/>
</dbReference>
<keyword evidence="5" id="KW-0547">Nucleotide-binding</keyword>
<dbReference type="InterPro" id="IPR003856">
    <property type="entry name" value="LPS_length_determ_N"/>
</dbReference>
<evidence type="ECO:0000256" key="6">
    <source>
        <dbReference type="ARBA" id="ARBA00022840"/>
    </source>
</evidence>
<keyword evidence="4" id="KW-0812">Transmembrane</keyword>
<keyword evidence="7" id="KW-1133">Transmembrane helix</keyword>
<keyword evidence="3" id="KW-1003">Cell membrane</keyword>
<dbReference type="RefSeq" id="WP_205114589.1">
    <property type="nucleotide sequence ID" value="NZ_JAFBCM010000001.1"/>
</dbReference>
<sequence>MELREYLRTIRKQWLILTICAALAVAAAAILVLRTTPVYAAKTTLFVSVTQTEDSAASAYQGGLFSQQRAKSYTDLVSGESVTTAVIQDLNLQMKPSELAAKVKAKVVPDTVLLDITVTDTDPRRAQALAAAVSSQFAKFVTELERPSPDSPSPIKATVIDAPEVPTSPIAPTPTRTLGLGLVLGLAFGVAIAVLRESLDNSIKTPDVLSARTGAPTLAVIAHDQEAATNPLVVQIEPRSPRAEAFRQLRTNLQFIDVDRSPKTIVLTSSVPSEGKTTTTCNLALTLAQAGQRVILVEGDVRRPRVGEYLGIESAVGLTSVLIGRVDPEDAIQPWGDIPLEVLASGPIPPNPSELLQSRAMQLLLKELDKRADVILIDAPPLLPVTDAALLARQADGAVLIVRHGKTTGDQVEQAIGNLAKVDARLLGTVLNMAPAKGPEAYTYGYGYGYGVEENQNGARDNGASGGGGNSNGTGGGRRRAHRGGEGIAAL</sequence>
<keyword evidence="11" id="KW-0808">Transferase</keyword>
<evidence type="ECO:0000313" key="12">
    <source>
        <dbReference type="Proteomes" id="UP001595699"/>
    </source>
</evidence>
<dbReference type="Gene3D" id="3.40.50.300">
    <property type="entry name" value="P-loop containing nucleotide triphosphate hydrolases"/>
    <property type="match status" value="1"/>
</dbReference>
<feature type="compositionally biased region" description="Gly residues" evidence="9">
    <location>
        <begin position="464"/>
        <end position="476"/>
    </location>
</feature>
<keyword evidence="12" id="KW-1185">Reference proteome</keyword>
<protein>
    <submittedName>
        <fullName evidence="11">Polysaccharide biosynthesis tyrosine autokinase</fullName>
        <ecNumber evidence="11">2.7.10.2</ecNumber>
    </submittedName>
</protein>
<gene>
    <name evidence="11" type="ORF">ACFOUW_13415</name>
</gene>
<evidence type="ECO:0000313" key="11">
    <source>
        <dbReference type="EMBL" id="MFC3761838.1"/>
    </source>
</evidence>
<dbReference type="SUPFAM" id="SSF52540">
    <property type="entry name" value="P-loop containing nucleoside triphosphate hydrolases"/>
    <property type="match status" value="1"/>
</dbReference>
<dbReference type="EC" id="2.7.10.2" evidence="11"/>
<evidence type="ECO:0000256" key="2">
    <source>
        <dbReference type="ARBA" id="ARBA00006683"/>
    </source>
</evidence>
<dbReference type="InterPro" id="IPR027417">
    <property type="entry name" value="P-loop_NTPase"/>
</dbReference>
<dbReference type="CDD" id="cd05387">
    <property type="entry name" value="BY-kinase"/>
    <property type="match status" value="1"/>
</dbReference>
<name>A0ABV7YAS1_9ACTN</name>
<comment type="subcellular location">
    <subcellularLocation>
        <location evidence="1">Cell membrane</location>
        <topology evidence="1">Multi-pass membrane protein</topology>
    </subcellularLocation>
</comment>
<keyword evidence="6" id="KW-0067">ATP-binding</keyword>
<evidence type="ECO:0000256" key="3">
    <source>
        <dbReference type="ARBA" id="ARBA00022475"/>
    </source>
</evidence>
<evidence type="ECO:0000256" key="7">
    <source>
        <dbReference type="ARBA" id="ARBA00022989"/>
    </source>
</evidence>
<evidence type="ECO:0000256" key="4">
    <source>
        <dbReference type="ARBA" id="ARBA00022692"/>
    </source>
</evidence>
<dbReference type="PANTHER" id="PTHR32309:SF13">
    <property type="entry name" value="FERRIC ENTEROBACTIN TRANSPORT PROTEIN FEPE"/>
    <property type="match status" value="1"/>
</dbReference>
<feature type="region of interest" description="Disordered" evidence="9">
    <location>
        <begin position="457"/>
        <end position="491"/>
    </location>
</feature>
<organism evidence="11 12">
    <name type="scientific">Tenggerimyces flavus</name>
    <dbReference type="NCBI Taxonomy" id="1708749"/>
    <lineage>
        <taxon>Bacteria</taxon>
        <taxon>Bacillati</taxon>
        <taxon>Actinomycetota</taxon>
        <taxon>Actinomycetes</taxon>
        <taxon>Propionibacteriales</taxon>
        <taxon>Nocardioidaceae</taxon>
        <taxon>Tenggerimyces</taxon>
    </lineage>
</organism>
<evidence type="ECO:0000256" key="1">
    <source>
        <dbReference type="ARBA" id="ARBA00004651"/>
    </source>
</evidence>
<comment type="similarity">
    <text evidence="2">Belongs to the CpsC/CapA family.</text>
</comment>
<proteinExistence type="inferred from homology"/>
<dbReference type="GO" id="GO:0004715">
    <property type="term" value="F:non-membrane spanning protein tyrosine kinase activity"/>
    <property type="evidence" value="ECO:0007669"/>
    <property type="project" value="UniProtKB-EC"/>
</dbReference>
<comment type="caution">
    <text evidence="11">The sequence shown here is derived from an EMBL/GenBank/DDBJ whole genome shotgun (WGS) entry which is preliminary data.</text>
</comment>
<dbReference type="InterPro" id="IPR033756">
    <property type="entry name" value="YlxH/NBP35"/>
</dbReference>